<dbReference type="eggNOG" id="COG3087">
    <property type="taxonomic scope" value="Bacteria"/>
</dbReference>
<evidence type="ECO:0000256" key="1">
    <source>
        <dbReference type="SAM" id="MobiDB-lite"/>
    </source>
</evidence>
<evidence type="ECO:0008006" key="4">
    <source>
        <dbReference type="Google" id="ProtNLM"/>
    </source>
</evidence>
<proteinExistence type="predicted"/>
<feature type="region of interest" description="Disordered" evidence="1">
    <location>
        <begin position="21"/>
        <end position="41"/>
    </location>
</feature>
<dbReference type="Proteomes" id="UP000033220">
    <property type="component" value="Chromosome DSM 122"/>
</dbReference>
<dbReference type="PATRIC" id="fig|1150469.3.peg.3513"/>
<dbReference type="PROSITE" id="PS51257">
    <property type="entry name" value="PROKAR_LIPOPROTEIN"/>
    <property type="match status" value="1"/>
</dbReference>
<dbReference type="EMBL" id="HE663493">
    <property type="protein sequence ID" value="CCG09742.1"/>
    <property type="molecule type" value="Genomic_DNA"/>
</dbReference>
<gene>
    <name evidence="2" type="ORF">RSPPHO_03116</name>
</gene>
<dbReference type="KEGG" id="rpm:RSPPHO_03116"/>
<organism evidence="2 3">
    <name type="scientific">Pararhodospirillum photometricum DSM 122</name>
    <dbReference type="NCBI Taxonomy" id="1150469"/>
    <lineage>
        <taxon>Bacteria</taxon>
        <taxon>Pseudomonadati</taxon>
        <taxon>Pseudomonadota</taxon>
        <taxon>Alphaproteobacteria</taxon>
        <taxon>Rhodospirillales</taxon>
        <taxon>Rhodospirillaceae</taxon>
        <taxon>Pararhodospirillum</taxon>
    </lineage>
</organism>
<sequence>MTGKQVSLALVAVVLAGCAREETPEETHATEETASPRVEETGPGVALPLYAVGDTYTFDNPREVWTVSGFDDKGRVVWRSDLGAERITALDPLLPSLRQATPQGLSVARIVHRETDFFPLRPGARTTFSEAIGLNEPPFTQSFKWTCTAEASTSLEVPAGRFEVYPVACDRDDGLRVTAFYAPSVGYVVRRALSRQGQTLEERSLLAFANQAQGPVASGIAQATLAAPQAKLAKAPSVAPVVAAVPLPSQPLPSQPLPSQPLSSQSPPAVPPKTTLVAGATATPKALPAPEAPKPAADAPADDLGLQLAAFRTEAGARRGWGEMMERHPDLLAGLKPAIRTVDLPGKGVFFRVFAHPIDRSRAHDLCGKIEDLKVHCHITALE</sequence>
<feature type="region of interest" description="Disordered" evidence="1">
    <location>
        <begin position="252"/>
        <end position="275"/>
    </location>
</feature>
<dbReference type="SUPFAM" id="SSF110997">
    <property type="entry name" value="Sporulation related repeat"/>
    <property type="match status" value="1"/>
</dbReference>
<reference evidence="2 3" key="1">
    <citation type="submission" date="2012-02" db="EMBL/GenBank/DDBJ databases">
        <title>Shotgun genome sequence of Phaeospirillum photometricum DSM 122.</title>
        <authorList>
            <person name="Duquesne K."/>
            <person name="Sturgis J."/>
        </authorList>
    </citation>
    <scope>NUCLEOTIDE SEQUENCE [LARGE SCALE GENOMIC DNA]</scope>
    <source>
        <strain evidence="3">DSM122</strain>
    </source>
</reference>
<feature type="compositionally biased region" description="Basic and acidic residues" evidence="1">
    <location>
        <begin position="21"/>
        <end position="31"/>
    </location>
</feature>
<dbReference type="OrthoDB" id="7390864at2"/>
<dbReference type="InterPro" id="IPR036680">
    <property type="entry name" value="SPOR-like_sf"/>
</dbReference>
<dbReference type="HOGENOM" id="CLU_731334_0_0_5"/>
<name>H6SR20_PARPM</name>
<dbReference type="RefSeq" id="WP_014416370.1">
    <property type="nucleotide sequence ID" value="NC_017059.1"/>
</dbReference>
<dbReference type="GO" id="GO:0042834">
    <property type="term" value="F:peptidoglycan binding"/>
    <property type="evidence" value="ECO:0007669"/>
    <property type="project" value="InterPro"/>
</dbReference>
<dbReference type="STRING" id="1150469.RSPPHO_03116"/>
<evidence type="ECO:0000313" key="3">
    <source>
        <dbReference type="Proteomes" id="UP000033220"/>
    </source>
</evidence>
<accession>H6SR20</accession>
<protein>
    <recommendedName>
        <fullName evidence="4">SPOR domain-containing protein</fullName>
    </recommendedName>
</protein>
<keyword evidence="3" id="KW-1185">Reference proteome</keyword>
<dbReference type="AlphaFoldDB" id="H6SR20"/>
<evidence type="ECO:0000313" key="2">
    <source>
        <dbReference type="EMBL" id="CCG09742.1"/>
    </source>
</evidence>